<evidence type="ECO:0000313" key="2">
    <source>
        <dbReference type="EMBL" id="KMO95685.1"/>
    </source>
</evidence>
<accession>A0A0J6XI32</accession>
<feature type="region of interest" description="Disordered" evidence="1">
    <location>
        <begin position="15"/>
        <end position="65"/>
    </location>
</feature>
<evidence type="ECO:0000256" key="1">
    <source>
        <dbReference type="SAM" id="MobiDB-lite"/>
    </source>
</evidence>
<name>A0A0J6XI32_9ACTN</name>
<sequence length="65" mass="6739">MAVDAAVVDGAVGADLGDQAGVDEGGVEDVAAPPRRREAHTLPRVPRRGRGEVLGDLPGRVRAQR</sequence>
<dbReference type="EMBL" id="LFML01000090">
    <property type="protein sequence ID" value="KMO95685.1"/>
    <property type="molecule type" value="Genomic_DNA"/>
</dbReference>
<evidence type="ECO:0000313" key="3">
    <source>
        <dbReference type="Proteomes" id="UP000035932"/>
    </source>
</evidence>
<keyword evidence="3" id="KW-1185">Reference proteome</keyword>
<protein>
    <submittedName>
        <fullName evidence="2">Uncharacterized protein</fullName>
    </submittedName>
</protein>
<dbReference type="AlphaFoldDB" id="A0A0J6XI32"/>
<dbReference type="Proteomes" id="UP000035932">
    <property type="component" value="Unassembled WGS sequence"/>
</dbReference>
<gene>
    <name evidence="2" type="ORF">ACS04_22235</name>
</gene>
<proteinExistence type="predicted"/>
<reference evidence="2 3" key="1">
    <citation type="submission" date="2015-06" db="EMBL/GenBank/DDBJ databases">
        <title>Recapitulation of the evolution of biosynthetic gene clusters reveals hidden chemical diversity on bacterial genomes.</title>
        <authorList>
            <person name="Cruz-Morales P."/>
            <person name="Martinez-Guerrero C."/>
            <person name="Morales-Escalante M.A."/>
            <person name="Yanez-Guerra L.A."/>
            <person name="Kopp J.F."/>
            <person name="Feldmann J."/>
            <person name="Ramos-Aboites H.E."/>
            <person name="Barona-Gomez F."/>
        </authorList>
    </citation>
    <scope>NUCLEOTIDE SEQUENCE [LARGE SCALE GENOMIC DNA]</scope>
    <source>
        <strain evidence="2 3">ATCC 31245</strain>
    </source>
</reference>
<organism evidence="2 3">
    <name type="scientific">Streptomyces roseus</name>
    <dbReference type="NCBI Taxonomy" id="66430"/>
    <lineage>
        <taxon>Bacteria</taxon>
        <taxon>Bacillati</taxon>
        <taxon>Actinomycetota</taxon>
        <taxon>Actinomycetes</taxon>
        <taxon>Kitasatosporales</taxon>
        <taxon>Streptomycetaceae</taxon>
        <taxon>Streptomyces</taxon>
    </lineage>
</organism>
<comment type="caution">
    <text evidence="2">The sequence shown here is derived from an EMBL/GenBank/DDBJ whole genome shotgun (WGS) entry which is preliminary data.</text>
</comment>